<evidence type="ECO:0000313" key="2">
    <source>
        <dbReference type="EMBL" id="OQB75483.1"/>
    </source>
</evidence>
<proteinExistence type="predicted"/>
<evidence type="ECO:0000256" key="1">
    <source>
        <dbReference type="SAM" id="MobiDB-lite"/>
    </source>
</evidence>
<accession>A0A1V6CF39</accession>
<name>A0A1V6CF39_UNCT6</name>
<feature type="compositionally biased region" description="Acidic residues" evidence="1">
    <location>
        <begin position="1"/>
        <end position="12"/>
    </location>
</feature>
<sequence length="101" mass="11722">MGIPDVEFDEPPETVSKNLEELQNIKNQRKKSNEQTIEKTDTEKYLVIVFKNRSEKEKLLSRLNLPLDERYIPADSIEITIKRRDFFVSEKSAPLNKSGLG</sequence>
<feature type="region of interest" description="Disordered" evidence="1">
    <location>
        <begin position="1"/>
        <end position="37"/>
    </location>
</feature>
<protein>
    <submittedName>
        <fullName evidence="2">Uncharacterized protein</fullName>
    </submittedName>
</protein>
<dbReference type="EMBL" id="MWDQ01000010">
    <property type="protein sequence ID" value="OQB75483.1"/>
    <property type="molecule type" value="Genomic_DNA"/>
</dbReference>
<dbReference type="Proteomes" id="UP000485562">
    <property type="component" value="Unassembled WGS sequence"/>
</dbReference>
<organism evidence="2">
    <name type="scientific">candidate division TA06 bacterium ADurb.Bin131</name>
    <dbReference type="NCBI Taxonomy" id="1852827"/>
    <lineage>
        <taxon>Bacteria</taxon>
        <taxon>Bacteria division TA06</taxon>
    </lineage>
</organism>
<comment type="caution">
    <text evidence="2">The sequence shown here is derived from an EMBL/GenBank/DDBJ whole genome shotgun (WGS) entry which is preliminary data.</text>
</comment>
<dbReference type="AlphaFoldDB" id="A0A1V6CF39"/>
<gene>
    <name evidence="2" type="ORF">BWX89_00026</name>
</gene>
<reference evidence="2" key="1">
    <citation type="submission" date="2017-02" db="EMBL/GenBank/DDBJ databases">
        <title>Delving into the versatile metabolic prowess of the omnipresent phylum Bacteroidetes.</title>
        <authorList>
            <person name="Nobu M.K."/>
            <person name="Mei R."/>
            <person name="Narihiro T."/>
            <person name="Kuroda K."/>
            <person name="Liu W.-T."/>
        </authorList>
    </citation>
    <scope>NUCLEOTIDE SEQUENCE</scope>
    <source>
        <strain evidence="2">ADurb.Bin131</strain>
    </source>
</reference>